<evidence type="ECO:0000256" key="15">
    <source>
        <dbReference type="PIRSR" id="PIRSR000362-2"/>
    </source>
</evidence>
<name>A0AAW2GFH6_9HYME</name>
<keyword evidence="8 13" id="KW-0274">FAD</keyword>
<dbReference type="PANTHER" id="PTHR48467:SF1">
    <property type="entry name" value="GLUTAMATE SYNTHASE 1 [NADH], CHLOROPLASTIC-LIKE"/>
    <property type="match status" value="1"/>
</dbReference>
<feature type="binding site" evidence="14">
    <location>
        <position position="124"/>
    </location>
    <ligand>
        <name>FAD</name>
        <dbReference type="ChEBI" id="CHEBI:57692"/>
    </ligand>
</feature>
<feature type="binding site" evidence="15">
    <location>
        <begin position="239"/>
        <end position="240"/>
    </location>
    <ligand>
        <name>NADP(+)</name>
        <dbReference type="ChEBI" id="CHEBI:58349"/>
    </ligand>
</feature>
<keyword evidence="11 13" id="KW-0560">Oxidoreductase</keyword>
<sequence length="492" mass="55415">MYYVIIVKLYKFIKKKTMFKKKREISIIKMRFNILNSCIRSLCTVQCTPKICIVGAGPAGFYAAQQLLKDSNTVKIDILEKLPIPFGLIRYGVAPDHPEVKNVLNTFHKVAINPRVNFVGNVTVGSDVSIKDLRENYNVVLLTYGAQFDRLLNIPGENLNNVISARNFVGWYNGVPENKNLKINLDMEEAAVIGQGNVAIDVARILLTPVDKLKSTDITSYALEALCHSKVKKVLMVGRRGPMQAAFTTAELREILKLEGCRTFWREQDFENIEAMVPTLDRPRKRQIELMLKSLKESKCDSTYTKELYPIFLRSPVEFLGDKKLEGIKFAINQLRGETIQNQVAEMTGNFEEISCGLGLRSIGYKAIQIDNSIPFNTEKGYVENINGKVEGNLYAAGWAATGPTGVLLITMTNAFQVARLIHNELMSSNTTKLAHGWTALSKILKTKGVQTVSYEDWQRIDRVEQERGKRQGKVREKIVDVKEMLEIAGNV</sequence>
<comment type="pathway">
    <text evidence="2">Steroid metabolism; cholesterol metabolism.</text>
</comment>
<dbReference type="SUPFAM" id="SSF51971">
    <property type="entry name" value="Nucleotide-binding domain"/>
    <property type="match status" value="1"/>
</dbReference>
<dbReference type="InterPro" id="IPR036188">
    <property type="entry name" value="FAD/NAD-bd_sf"/>
</dbReference>
<keyword evidence="9 13" id="KW-0521">NADP</keyword>
<evidence type="ECO:0000256" key="3">
    <source>
        <dbReference type="ARBA" id="ARBA00008312"/>
    </source>
</evidence>
<dbReference type="GO" id="GO:0005739">
    <property type="term" value="C:mitochondrion"/>
    <property type="evidence" value="ECO:0007669"/>
    <property type="project" value="UniProtKB-SubCell"/>
</dbReference>
<dbReference type="PIRSF" id="PIRSF000362">
    <property type="entry name" value="FNR"/>
    <property type="match status" value="1"/>
</dbReference>
<dbReference type="GO" id="GO:0016491">
    <property type="term" value="F:oxidoreductase activity"/>
    <property type="evidence" value="ECO:0007669"/>
    <property type="project" value="UniProtKB-KW"/>
</dbReference>
<feature type="binding site" evidence="15">
    <location>
        <begin position="195"/>
        <end position="198"/>
    </location>
    <ligand>
        <name>NADP(+)</name>
        <dbReference type="ChEBI" id="CHEBI:58349"/>
    </ligand>
</feature>
<evidence type="ECO:0000256" key="1">
    <source>
        <dbReference type="ARBA" id="ARBA00001974"/>
    </source>
</evidence>
<feature type="binding site" evidence="14">
    <location>
        <position position="80"/>
    </location>
    <ligand>
        <name>FAD</name>
        <dbReference type="ChEBI" id="CHEBI:57692"/>
    </ligand>
</feature>
<gene>
    <name evidence="17" type="ORF">PUN28_004370</name>
</gene>
<comment type="subcellular location">
    <subcellularLocation>
        <location evidence="13">Mitochondrion</location>
    </subcellularLocation>
</comment>
<evidence type="ECO:0000256" key="11">
    <source>
        <dbReference type="ARBA" id="ARBA00023002"/>
    </source>
</evidence>
<dbReference type="Gene3D" id="3.50.50.60">
    <property type="entry name" value="FAD/NAD(P)-binding domain"/>
    <property type="match status" value="1"/>
</dbReference>
<comment type="caution">
    <text evidence="17">The sequence shown here is derived from an EMBL/GenBank/DDBJ whole genome shotgun (WGS) entry which is preliminary data.</text>
</comment>
<evidence type="ECO:0000256" key="12">
    <source>
        <dbReference type="ARBA" id="ARBA00048933"/>
    </source>
</evidence>
<dbReference type="PRINTS" id="PR00419">
    <property type="entry name" value="ADXRDTASE"/>
</dbReference>
<feature type="binding site" evidence="15">
    <location>
        <position position="406"/>
    </location>
    <ligand>
        <name>NADP(+)</name>
        <dbReference type="ChEBI" id="CHEBI:58349"/>
    </ligand>
</feature>
<evidence type="ECO:0000313" key="17">
    <source>
        <dbReference type="EMBL" id="KAL0125182.1"/>
    </source>
</evidence>
<dbReference type="InterPro" id="IPR021163">
    <property type="entry name" value="Ferredox_Rdtase_adrenod"/>
</dbReference>
<dbReference type="InterPro" id="IPR023753">
    <property type="entry name" value="FAD/NAD-binding_dom"/>
</dbReference>
<evidence type="ECO:0000256" key="13">
    <source>
        <dbReference type="PIRNR" id="PIRNR000362"/>
    </source>
</evidence>
<dbReference type="FunFam" id="3.50.50.60:FF:000229">
    <property type="entry name" value="NADPH:adrenodoxin oxidoreductase, mitochondrial"/>
    <property type="match status" value="1"/>
</dbReference>
<keyword evidence="6" id="KW-0813">Transport</keyword>
<organism evidence="17 18">
    <name type="scientific">Cardiocondyla obscurior</name>
    <dbReference type="NCBI Taxonomy" id="286306"/>
    <lineage>
        <taxon>Eukaryota</taxon>
        <taxon>Metazoa</taxon>
        <taxon>Ecdysozoa</taxon>
        <taxon>Arthropoda</taxon>
        <taxon>Hexapoda</taxon>
        <taxon>Insecta</taxon>
        <taxon>Pterygota</taxon>
        <taxon>Neoptera</taxon>
        <taxon>Endopterygota</taxon>
        <taxon>Hymenoptera</taxon>
        <taxon>Apocrita</taxon>
        <taxon>Aculeata</taxon>
        <taxon>Formicoidea</taxon>
        <taxon>Formicidae</taxon>
        <taxon>Myrmicinae</taxon>
        <taxon>Cardiocondyla</taxon>
    </lineage>
</organism>
<comment type="similarity">
    <text evidence="3 13">Belongs to the ferredoxin--NADP reductase type 1 family.</text>
</comment>
<dbReference type="Pfam" id="PF07992">
    <property type="entry name" value="Pyr_redox_2"/>
    <property type="match status" value="1"/>
</dbReference>
<feature type="binding site" evidence="14">
    <location>
        <position position="399"/>
    </location>
    <ligand>
        <name>FAD</name>
        <dbReference type="ChEBI" id="CHEBI:57692"/>
    </ligand>
</feature>
<evidence type="ECO:0000256" key="9">
    <source>
        <dbReference type="ARBA" id="ARBA00022857"/>
    </source>
</evidence>
<evidence type="ECO:0000256" key="5">
    <source>
        <dbReference type="ARBA" id="ARBA00016287"/>
    </source>
</evidence>
<dbReference type="Gene3D" id="3.40.50.720">
    <property type="entry name" value="NAD(P)-binding Rossmann-like Domain"/>
    <property type="match status" value="1"/>
</dbReference>
<dbReference type="EMBL" id="JADYXP020000004">
    <property type="protein sequence ID" value="KAL0125182.1"/>
    <property type="molecule type" value="Genomic_DNA"/>
</dbReference>
<keyword evidence="18" id="KW-1185">Reference proteome</keyword>
<evidence type="ECO:0000256" key="4">
    <source>
        <dbReference type="ARBA" id="ARBA00013219"/>
    </source>
</evidence>
<dbReference type="AlphaFoldDB" id="A0AAW2GFH6"/>
<feature type="domain" description="FAD/NAD(P)-binding" evidence="16">
    <location>
        <begin position="50"/>
        <end position="206"/>
    </location>
</feature>
<dbReference type="EC" id="1.18.1.6" evidence="4 13"/>
<dbReference type="InterPro" id="IPR055275">
    <property type="entry name" value="Ferredox_Rdtase"/>
</dbReference>
<dbReference type="Proteomes" id="UP001430953">
    <property type="component" value="Unassembled WGS sequence"/>
</dbReference>
<keyword evidence="7 13" id="KW-0285">Flavoprotein</keyword>
<comment type="catalytic activity">
    <reaction evidence="12 13">
        <text>2 reduced [adrenodoxin] + NADP(+) + H(+) = 2 oxidized [adrenodoxin] + NADPH</text>
        <dbReference type="Rhea" id="RHEA:42312"/>
        <dbReference type="Rhea" id="RHEA-COMP:9998"/>
        <dbReference type="Rhea" id="RHEA-COMP:9999"/>
        <dbReference type="ChEBI" id="CHEBI:15378"/>
        <dbReference type="ChEBI" id="CHEBI:33737"/>
        <dbReference type="ChEBI" id="CHEBI:33738"/>
        <dbReference type="ChEBI" id="CHEBI:57783"/>
        <dbReference type="ChEBI" id="CHEBI:58349"/>
        <dbReference type="EC" id="1.18.1.6"/>
    </reaction>
</comment>
<evidence type="ECO:0000259" key="16">
    <source>
        <dbReference type="Pfam" id="PF07992"/>
    </source>
</evidence>
<evidence type="ECO:0000256" key="10">
    <source>
        <dbReference type="ARBA" id="ARBA00022982"/>
    </source>
</evidence>
<feature type="binding site" evidence="14">
    <location>
        <position position="88"/>
    </location>
    <ligand>
        <name>FAD</name>
        <dbReference type="ChEBI" id="CHEBI:57692"/>
    </ligand>
</feature>
<evidence type="ECO:0000313" key="18">
    <source>
        <dbReference type="Proteomes" id="UP001430953"/>
    </source>
</evidence>
<dbReference type="PANTHER" id="PTHR48467">
    <property type="entry name" value="GLUTAMATE SYNTHASE 1 [NADH], CHLOROPLASTIC-LIKE"/>
    <property type="match status" value="1"/>
</dbReference>
<comment type="cofactor">
    <cofactor evidence="1 13 14">
        <name>FAD</name>
        <dbReference type="ChEBI" id="CHEBI:57692"/>
    </cofactor>
</comment>
<reference evidence="17 18" key="1">
    <citation type="submission" date="2023-03" db="EMBL/GenBank/DDBJ databases">
        <title>High recombination rates correlate with genetic variation in Cardiocondyla obscurior ants.</title>
        <authorList>
            <person name="Errbii M."/>
        </authorList>
    </citation>
    <scope>NUCLEOTIDE SEQUENCE [LARGE SCALE GENOMIC DNA]</scope>
    <source>
        <strain evidence="17">Alpha-2009</strain>
        <tissue evidence="17">Whole body</tissue>
    </source>
</reference>
<evidence type="ECO:0000256" key="6">
    <source>
        <dbReference type="ARBA" id="ARBA00022448"/>
    </source>
</evidence>
<evidence type="ECO:0000256" key="7">
    <source>
        <dbReference type="ARBA" id="ARBA00022630"/>
    </source>
</evidence>
<accession>A0AAW2GFH6</accession>
<feature type="binding site" evidence="15">
    <location>
        <position position="251"/>
    </location>
    <ligand>
        <name>NADP(+)</name>
        <dbReference type="ChEBI" id="CHEBI:58349"/>
    </ligand>
</feature>
<feature type="binding site" evidence="14">
    <location>
        <position position="59"/>
    </location>
    <ligand>
        <name>FAD</name>
        <dbReference type="ChEBI" id="CHEBI:57692"/>
    </ligand>
</feature>
<evidence type="ECO:0000256" key="8">
    <source>
        <dbReference type="ARBA" id="ARBA00022827"/>
    </source>
</evidence>
<proteinExistence type="inferred from homology"/>
<protein>
    <recommendedName>
        <fullName evidence="5 13">NADPH:adrenodoxin oxidoreductase, mitochondrial</fullName>
        <ecNumber evidence="4 13">1.18.1.6</ecNumber>
    </recommendedName>
</protein>
<evidence type="ECO:0000256" key="14">
    <source>
        <dbReference type="PIRSR" id="PIRSR000362-1"/>
    </source>
</evidence>
<keyword evidence="13" id="KW-0496">Mitochondrion</keyword>
<evidence type="ECO:0000256" key="2">
    <source>
        <dbReference type="ARBA" id="ARBA00004731"/>
    </source>
</evidence>
<keyword evidence="10" id="KW-0249">Electron transport</keyword>